<dbReference type="SUPFAM" id="SSF54928">
    <property type="entry name" value="RNA-binding domain, RBD"/>
    <property type="match status" value="1"/>
</dbReference>
<proteinExistence type="predicted"/>
<evidence type="ECO:0000313" key="8">
    <source>
        <dbReference type="Proteomes" id="UP001431783"/>
    </source>
</evidence>
<dbReference type="PROSITE" id="PS51391">
    <property type="entry name" value="CID"/>
    <property type="match status" value="1"/>
</dbReference>
<dbReference type="PROSITE" id="PS50128">
    <property type="entry name" value="SURP"/>
    <property type="match status" value="1"/>
</dbReference>
<dbReference type="EMBL" id="JARQZJ010000062">
    <property type="protein sequence ID" value="KAK9879620.1"/>
    <property type="molecule type" value="Genomic_DNA"/>
</dbReference>
<gene>
    <name evidence="7" type="ORF">WA026_006683</name>
</gene>
<dbReference type="InterPro" id="IPR006569">
    <property type="entry name" value="CID_dom"/>
</dbReference>
<dbReference type="Pfam" id="PF04818">
    <property type="entry name" value="CID"/>
    <property type="match status" value="1"/>
</dbReference>
<accession>A0AAW1UHK2</accession>
<evidence type="ECO:0000256" key="2">
    <source>
        <dbReference type="PROSITE-ProRule" id="PRU00176"/>
    </source>
</evidence>
<dbReference type="Gene3D" id="1.25.40.90">
    <property type="match status" value="1"/>
</dbReference>
<evidence type="ECO:0000259" key="4">
    <source>
        <dbReference type="PROSITE" id="PS50102"/>
    </source>
</evidence>
<evidence type="ECO:0000256" key="3">
    <source>
        <dbReference type="SAM" id="MobiDB-lite"/>
    </source>
</evidence>
<dbReference type="Gene3D" id="1.10.10.790">
    <property type="entry name" value="Surp module"/>
    <property type="match status" value="1"/>
</dbReference>
<keyword evidence="1 2" id="KW-0694">RNA-binding</keyword>
<protein>
    <recommendedName>
        <fullName evidence="9">U2 snRNP-associated SURP motif-containing protein</fullName>
    </recommendedName>
</protein>
<dbReference type="InterPro" id="IPR051485">
    <property type="entry name" value="SR-CTD_assoc_factor"/>
</dbReference>
<evidence type="ECO:0000256" key="1">
    <source>
        <dbReference type="ARBA" id="ARBA00022884"/>
    </source>
</evidence>
<feature type="domain" description="CID" evidence="6">
    <location>
        <begin position="388"/>
        <end position="531"/>
    </location>
</feature>
<feature type="region of interest" description="Disordered" evidence="3">
    <location>
        <begin position="605"/>
        <end position="635"/>
    </location>
</feature>
<dbReference type="AlphaFoldDB" id="A0AAW1UHK2"/>
<keyword evidence="8" id="KW-1185">Reference proteome</keyword>
<dbReference type="InterPro" id="IPR008942">
    <property type="entry name" value="ENTH_VHS"/>
</dbReference>
<dbReference type="PROSITE" id="PS50102">
    <property type="entry name" value="RRM"/>
    <property type="match status" value="1"/>
</dbReference>
<dbReference type="GO" id="GO:0006396">
    <property type="term" value="P:RNA processing"/>
    <property type="evidence" value="ECO:0007669"/>
    <property type="project" value="InterPro"/>
</dbReference>
<feature type="domain" description="SURP motif" evidence="5">
    <location>
        <begin position="286"/>
        <end position="329"/>
    </location>
</feature>
<reference evidence="7 8" key="1">
    <citation type="submission" date="2023-03" db="EMBL/GenBank/DDBJ databases">
        <title>Genome insight into feeding habits of ladybird beetles.</title>
        <authorList>
            <person name="Li H.-S."/>
            <person name="Huang Y.-H."/>
            <person name="Pang H."/>
        </authorList>
    </citation>
    <scope>NUCLEOTIDE SEQUENCE [LARGE SCALE GENOMIC DNA]</scope>
    <source>
        <strain evidence="7">SYSU_2023b</strain>
        <tissue evidence="7">Whole body</tissue>
    </source>
</reference>
<feature type="domain" description="RRM" evidence="4">
    <location>
        <begin position="139"/>
        <end position="218"/>
    </location>
</feature>
<name>A0AAW1UHK2_9CUCU</name>
<dbReference type="InterPro" id="IPR000504">
    <property type="entry name" value="RRM_dom"/>
</dbReference>
<comment type="caution">
    <text evidence="7">The sequence shown here is derived from an EMBL/GenBank/DDBJ whole genome shotgun (WGS) entry which is preliminary data.</text>
</comment>
<sequence length="635" mass="73695">MMMSKRNYEKKLRDEEEATAHVFQDFLTSFQSITNTPSKVFIKSAILNPEQPTTTAALPEGQIYLPKPLISNKDVSLKTAIECAKILKDTKIVKNKNKEKPRSNLELLKEEIKQRQLRKEDTLPVSASLQTDGYDPSSTNLFIANLNPKVSEEQLMILFGRYGALASVKIMWPRGEEKFRHYPNTNCGFVAFMSRKDAERALRFLEYRDDMRISWGKSVEIPSQPIYIPPEMTKLFLPPPYSGLPFNAQPLNSTYEKPRNNEELEVLLHNSVVKVTIPLDKRILCIIHRIIEFVVREGPLFEALIMMNEANNPDFSFLFDYKSSLHVYYRWKLYSVLHGDGQKLWSLKPFRMVKNGPIWIPPVPIDYTAGMPDHLISYDKENVKSNLLSNAQSSRLIDLIKNLNLSRAKILTAMSFCLNHSAAIRDSLSIIIDSLKNESTKPQSKIARLFLLSDIFWNCKKRNIKIEDYESSEDLKKIFQNLQLSYINMSTKFDKENFKRRILSVLRSWNSGRLFPMIFIEKLEELFLANEYNEEEDVFSSDEPLDGASLLKRTLTSNNDICILPKVENQHFISSTWNRVDPKDLESQAMSTQKLFELELCGQENEQKKKKKKKRKRKDYEVTVTSKWDDSDNEH</sequence>
<dbReference type="PANTHER" id="PTHR23140">
    <property type="entry name" value="RNA PROCESSING PROTEIN LD23810P"/>
    <property type="match status" value="1"/>
</dbReference>
<evidence type="ECO:0000313" key="7">
    <source>
        <dbReference type="EMBL" id="KAK9879620.1"/>
    </source>
</evidence>
<dbReference type="SUPFAM" id="SSF109905">
    <property type="entry name" value="Surp module (SWAP domain)"/>
    <property type="match status" value="1"/>
</dbReference>
<dbReference type="SMART" id="SM00360">
    <property type="entry name" value="RRM"/>
    <property type="match status" value="1"/>
</dbReference>
<dbReference type="InterPro" id="IPR000061">
    <property type="entry name" value="Surp"/>
</dbReference>
<dbReference type="SMART" id="SM00648">
    <property type="entry name" value="SWAP"/>
    <property type="match status" value="1"/>
</dbReference>
<evidence type="ECO:0008006" key="9">
    <source>
        <dbReference type="Google" id="ProtNLM"/>
    </source>
</evidence>
<organism evidence="7 8">
    <name type="scientific">Henosepilachna vigintioctopunctata</name>
    <dbReference type="NCBI Taxonomy" id="420089"/>
    <lineage>
        <taxon>Eukaryota</taxon>
        <taxon>Metazoa</taxon>
        <taxon>Ecdysozoa</taxon>
        <taxon>Arthropoda</taxon>
        <taxon>Hexapoda</taxon>
        <taxon>Insecta</taxon>
        <taxon>Pterygota</taxon>
        <taxon>Neoptera</taxon>
        <taxon>Endopterygota</taxon>
        <taxon>Coleoptera</taxon>
        <taxon>Polyphaga</taxon>
        <taxon>Cucujiformia</taxon>
        <taxon>Coccinelloidea</taxon>
        <taxon>Coccinellidae</taxon>
        <taxon>Epilachninae</taxon>
        <taxon>Epilachnini</taxon>
        <taxon>Henosepilachna</taxon>
    </lineage>
</organism>
<dbReference type="Pfam" id="PF01805">
    <property type="entry name" value="Surp"/>
    <property type="match status" value="1"/>
</dbReference>
<dbReference type="Pfam" id="PF00076">
    <property type="entry name" value="RRM_1"/>
    <property type="match status" value="1"/>
</dbReference>
<dbReference type="InterPro" id="IPR035967">
    <property type="entry name" value="SWAP/Surp_sf"/>
</dbReference>
<evidence type="ECO:0000259" key="6">
    <source>
        <dbReference type="PROSITE" id="PS51391"/>
    </source>
</evidence>
<dbReference type="GO" id="GO:0005634">
    <property type="term" value="C:nucleus"/>
    <property type="evidence" value="ECO:0007669"/>
    <property type="project" value="TreeGrafter"/>
</dbReference>
<dbReference type="Gene3D" id="3.30.70.330">
    <property type="match status" value="1"/>
</dbReference>
<feature type="compositionally biased region" description="Basic residues" evidence="3">
    <location>
        <begin position="608"/>
        <end position="617"/>
    </location>
</feature>
<dbReference type="Proteomes" id="UP001431783">
    <property type="component" value="Unassembled WGS sequence"/>
</dbReference>
<dbReference type="InterPro" id="IPR035979">
    <property type="entry name" value="RBD_domain_sf"/>
</dbReference>
<dbReference type="PANTHER" id="PTHR23140:SF0">
    <property type="entry name" value="U2 SNRNP-ASSOCIATED SURP MOTIF-CONTAINING PROTEIN"/>
    <property type="match status" value="1"/>
</dbReference>
<dbReference type="InterPro" id="IPR012677">
    <property type="entry name" value="Nucleotide-bd_a/b_plait_sf"/>
</dbReference>
<dbReference type="GO" id="GO:0003723">
    <property type="term" value="F:RNA binding"/>
    <property type="evidence" value="ECO:0007669"/>
    <property type="project" value="UniProtKB-UniRule"/>
</dbReference>
<dbReference type="SMART" id="SM00582">
    <property type="entry name" value="RPR"/>
    <property type="match status" value="1"/>
</dbReference>
<evidence type="ECO:0000259" key="5">
    <source>
        <dbReference type="PROSITE" id="PS50128"/>
    </source>
</evidence>